<dbReference type="AlphaFoldDB" id="A0A9P9ICT6"/>
<keyword evidence="2" id="KW-0732">Signal</keyword>
<reference evidence="3" key="1">
    <citation type="journal article" date="2021" name="Nat. Commun.">
        <title>Genetic determinants of endophytism in the Arabidopsis root mycobiome.</title>
        <authorList>
            <person name="Mesny F."/>
            <person name="Miyauchi S."/>
            <person name="Thiergart T."/>
            <person name="Pickel B."/>
            <person name="Atanasova L."/>
            <person name="Karlsson M."/>
            <person name="Huettel B."/>
            <person name="Barry K.W."/>
            <person name="Haridas S."/>
            <person name="Chen C."/>
            <person name="Bauer D."/>
            <person name="Andreopoulos W."/>
            <person name="Pangilinan J."/>
            <person name="LaButti K."/>
            <person name="Riley R."/>
            <person name="Lipzen A."/>
            <person name="Clum A."/>
            <person name="Drula E."/>
            <person name="Henrissat B."/>
            <person name="Kohler A."/>
            <person name="Grigoriev I.V."/>
            <person name="Martin F.M."/>
            <person name="Hacquard S."/>
        </authorList>
    </citation>
    <scope>NUCLEOTIDE SEQUENCE</scope>
    <source>
        <strain evidence="3">MPI-CAGE-CH-0243</strain>
    </source>
</reference>
<feature type="chain" id="PRO_5040188518" evidence="2">
    <location>
        <begin position="25"/>
        <end position="256"/>
    </location>
</feature>
<accession>A0A9P9ICT6</accession>
<keyword evidence="4" id="KW-1185">Reference proteome</keyword>
<evidence type="ECO:0000313" key="4">
    <source>
        <dbReference type="Proteomes" id="UP000700596"/>
    </source>
</evidence>
<organism evidence="3 4">
    <name type="scientific">Dendryphion nanum</name>
    <dbReference type="NCBI Taxonomy" id="256645"/>
    <lineage>
        <taxon>Eukaryota</taxon>
        <taxon>Fungi</taxon>
        <taxon>Dikarya</taxon>
        <taxon>Ascomycota</taxon>
        <taxon>Pezizomycotina</taxon>
        <taxon>Dothideomycetes</taxon>
        <taxon>Pleosporomycetidae</taxon>
        <taxon>Pleosporales</taxon>
        <taxon>Torulaceae</taxon>
        <taxon>Dendryphion</taxon>
    </lineage>
</organism>
<gene>
    <name evidence="3" type="ORF">B0J11DRAFT_571837</name>
</gene>
<evidence type="ECO:0000256" key="1">
    <source>
        <dbReference type="SAM" id="MobiDB-lite"/>
    </source>
</evidence>
<dbReference type="EMBL" id="JAGMWT010000015">
    <property type="protein sequence ID" value="KAH7116101.1"/>
    <property type="molecule type" value="Genomic_DNA"/>
</dbReference>
<proteinExistence type="predicted"/>
<dbReference type="Proteomes" id="UP000700596">
    <property type="component" value="Unassembled WGS sequence"/>
</dbReference>
<sequence>MLLLSRQLLALVGLAATVFHVVGAMPETVTSGPTAAPVATSTAVLTTTLTGCVTSSVATHLTIAPTIPDDAAFAAFTNSLSSRFGQKSEPRRYDAPVNVYYIDSYVSFMSSTMRLTMQYASSFLASAGVSVVTASNIVLFPCASGLPTPSGCTPHDDHWHCADGVPVPTYPPGVAACPPAPSGCTPHEDHWHCDKGVPYPTYTPAPCQGEGHGNSTITHGHPSKTAKPSGAASNLNPQAPSFAAFMLSIFGIFGFL</sequence>
<evidence type="ECO:0000313" key="3">
    <source>
        <dbReference type="EMBL" id="KAH7116101.1"/>
    </source>
</evidence>
<feature type="signal peptide" evidence="2">
    <location>
        <begin position="1"/>
        <end position="24"/>
    </location>
</feature>
<feature type="region of interest" description="Disordered" evidence="1">
    <location>
        <begin position="210"/>
        <end position="233"/>
    </location>
</feature>
<dbReference type="OrthoDB" id="5362269at2759"/>
<protein>
    <submittedName>
        <fullName evidence="3">Uncharacterized protein</fullName>
    </submittedName>
</protein>
<evidence type="ECO:0000256" key="2">
    <source>
        <dbReference type="SAM" id="SignalP"/>
    </source>
</evidence>
<comment type="caution">
    <text evidence="3">The sequence shown here is derived from an EMBL/GenBank/DDBJ whole genome shotgun (WGS) entry which is preliminary data.</text>
</comment>
<name>A0A9P9ICT6_9PLEO</name>